<dbReference type="PROSITE" id="PS00678">
    <property type="entry name" value="WD_REPEATS_1"/>
    <property type="match status" value="3"/>
</dbReference>
<feature type="compositionally biased region" description="Low complexity" evidence="4">
    <location>
        <begin position="349"/>
        <end position="376"/>
    </location>
</feature>
<feature type="repeat" description="WD" evidence="3">
    <location>
        <begin position="1412"/>
        <end position="1444"/>
    </location>
</feature>
<dbReference type="EMBL" id="CP059659">
    <property type="protein sequence ID" value="QRW17358.1"/>
    <property type="molecule type" value="Genomic_DNA"/>
</dbReference>
<evidence type="ECO:0000313" key="6">
    <source>
        <dbReference type="EMBL" id="QRW17358.1"/>
    </source>
</evidence>
<sequence>MAKLQTLIMCDILQMDPTMFAALKNTAQAVGSRKEADVGMQIVAVGNFFQLPPGSADVAAPDYAFSHTLWSATFSGQLDGDFSGDSCKPSSLAELVGMLNQARTEKLPAQGKRCTGVLGRPIPTTKSVDLDSAQNTRKEWSLLQNSRLGRYSQSIPPEVVELKTGKAVGIQLNGIRAPKLSIGTVVDFFTALGPKSPRHCVAGSPTRAYSVWMSSSKSGQSTAPVLRNIPFELGSASLVGARTAILELCTKNKDQRTGSTTALPLNGLYNRVSNDFAGNTILLEKPFRGVEKQPLGRGAELSASSACGLVQVNDYRRSMDSPDKGTGVRAYFRRKKNKIIAKLTTGSASSLSTSIPSVHPDTQSSPAEPAASQSRSTVDDAVPSNGPLRHSDTDQLPIATNPLEGPDAATDTAAVSVPRPITPAPSAIRALTGTLKTLHSAAQVFPPLHAAIGGLLASVEHMELSSKNHSEMEALATRLSSLAEWLQQHKQEAKSTEVSEFLERIATSMEKQVAAIRSKQNDRTARYLRNAEQDEEEILQAYRHIADILEKIKTEASLNTWDAVEAQRTDSRLAGLSPVDSAIYNSLLSYDVNRRACTPNTRSKILLELDQWSVDGNKPNVYWMNGMAGTGKTTIAYTFAQCLEDRGELGASFFCTRTSEECQNVGRIIPTIACQLAQRLPSFRSALRGALEQQPNIKSQSIDRQCERLIKEPLSRMKTGMTKGLVVVIDALDECSNTNGVRTILDVLFRVTPDLPLKFFVTSRPEPDIRQRIEAQSDRNRSMCVLHEIEKSLVEADIELYLRDELRNGVSEHDLIKLAKLSGNLFIYAATAIRYIRRRGTMVDQDRLEAILKSSSKLANRHADIDKLYATILDAAVHDSNLDQEEQDQTRAIVWTAICAREPIDVDTLGALTGIKATKADILLQSLYSVLHVSQATGTITTLHASFPDFMFDKARSIKFYCDEGKHSQLLAERCFEVMQDQLRFNICGLETSFIPDREVQDLEARIAKSISPTLAYVAHHWGDHVVKSTPCEMVRKGLEDFLSYRLLFWMEVVSLKRALDKGIGMLSALKAWLTAEDASSDVSKLLNDSWIFVSKYAAGSVSQSTPHIYISALAFCHHSSSVYEQYWGRTRGLLRLEGSAMEQSSTALLAIWQMPSEAVSLAFSPDGSRFAIGFEDGTVHILHAHNGTVALGPLEGHTNWVTSLAYSPDGLLLVSGSCDATMLVRDAQTGSCIYDVITGHESVVMSVSFSPDGKHILSGSNDQTTRMWDSGNGSLIPNSIKRHPHEVLCTAFSPDGKLIACGLRSNKSPIVVYDASTSELLPFPFDAHQSPVYSIAFSTNSKHLVTGNISGELRVWSHQDGTLTHSLPRVHNSSIASIGFSPLGDKLVTGSYDRCVYIWDVKTGYSNPCLLGIHNDYVFSVAFSPDGTRVASCSYDCTVKMWNALHSTSSHASRSNTPTKGVWSVAISPDGSRIAAAGEDKAIYMFNTHDGTSALQPLVAHTGTIYSVAFSLNGRYLASGGHDQCICLWDATSGKLLSGPLQGHERMIRSVSFSPDSRHVVSASTDKTIRMWDVDEETLTPTDLVGTHDNEVNSAAFFLDGKHIVSGCADRKIRMWDSQTLSLVFDQFGSQQHEARIWSVTFSPDGRLIASGSVDGVICIFDSHSGKLVLGPLNAHQDPVMSVVFTLNSNHIVSGSVDRSVRVWRVEDGAPACEPLQGHRYGINSVACSPDGAYIVSGSDDATIRVWKAPGRGAVSDISRSASSTSDQRKPLRPIAGGLKIDRDGWARNHDSQLVFWVPSDMTMLFPRLETVYNIGPEGTCRAEYSERLLLGDEWHGCFVR</sequence>
<dbReference type="InterPro" id="IPR020472">
    <property type="entry name" value="WD40_PAC1"/>
</dbReference>
<keyword evidence="2" id="KW-0677">Repeat</keyword>
<dbReference type="KEGG" id="rsx:RhiXN_05360"/>
<feature type="repeat" description="WD" evidence="3">
    <location>
        <begin position="1631"/>
        <end position="1672"/>
    </location>
</feature>
<dbReference type="InterPro" id="IPR036322">
    <property type="entry name" value="WD40_repeat_dom_sf"/>
</dbReference>
<name>A0A8H8NRE1_9AGAM</name>
<dbReference type="InterPro" id="IPR019775">
    <property type="entry name" value="WD40_repeat_CS"/>
</dbReference>
<dbReference type="GeneID" id="67027639"/>
<evidence type="ECO:0000256" key="3">
    <source>
        <dbReference type="PROSITE-ProRule" id="PRU00221"/>
    </source>
</evidence>
<reference evidence="6" key="1">
    <citation type="submission" date="2020-05" db="EMBL/GenBank/DDBJ databases">
        <title>Evolutionary and genomic comparisons of hybrid uninucleate and nonhybrid Rhizoctonia fungi.</title>
        <authorList>
            <person name="Li C."/>
            <person name="Chen X."/>
        </authorList>
    </citation>
    <scope>NUCLEOTIDE SEQUENCE</scope>
    <source>
        <strain evidence="6">AG-1 IA</strain>
    </source>
</reference>
<dbReference type="RefSeq" id="XP_043177595.1">
    <property type="nucleotide sequence ID" value="XM_043325176.1"/>
</dbReference>
<protein>
    <submittedName>
        <fullName evidence="6">Peptidase C14</fullName>
    </submittedName>
</protein>
<dbReference type="InterPro" id="IPR001680">
    <property type="entry name" value="WD40_rpt"/>
</dbReference>
<feature type="repeat" description="WD" evidence="3">
    <location>
        <begin position="1238"/>
        <end position="1279"/>
    </location>
</feature>
<keyword evidence="1 3" id="KW-0853">WD repeat</keyword>
<evidence type="ECO:0000313" key="7">
    <source>
        <dbReference type="Proteomes" id="UP000650533"/>
    </source>
</evidence>
<feature type="repeat" description="WD" evidence="3">
    <location>
        <begin position="1499"/>
        <end position="1540"/>
    </location>
</feature>
<dbReference type="PANTHER" id="PTHR19879">
    <property type="entry name" value="TRANSCRIPTION INITIATION FACTOR TFIID"/>
    <property type="match status" value="1"/>
</dbReference>
<dbReference type="Pfam" id="PF24883">
    <property type="entry name" value="NPHP3_N"/>
    <property type="match status" value="1"/>
</dbReference>
<dbReference type="InterPro" id="IPR027417">
    <property type="entry name" value="P-loop_NTPase"/>
</dbReference>
<dbReference type="InterPro" id="IPR015943">
    <property type="entry name" value="WD40/YVTN_repeat-like_dom_sf"/>
</dbReference>
<feature type="region of interest" description="Disordered" evidence="4">
    <location>
        <begin position="349"/>
        <end position="410"/>
    </location>
</feature>
<dbReference type="PROSITE" id="PS50082">
    <property type="entry name" value="WD_REPEATS_2"/>
    <property type="match status" value="11"/>
</dbReference>
<dbReference type="InterPro" id="IPR056884">
    <property type="entry name" value="NPHP3-like_N"/>
</dbReference>
<evidence type="ECO:0000256" key="4">
    <source>
        <dbReference type="SAM" id="MobiDB-lite"/>
    </source>
</evidence>
<dbReference type="PANTHER" id="PTHR19879:SF9">
    <property type="entry name" value="TRANSCRIPTION INITIATION FACTOR TFIID SUBUNIT 5"/>
    <property type="match status" value="1"/>
</dbReference>
<feature type="repeat" description="WD" evidence="3">
    <location>
        <begin position="1195"/>
        <end position="1236"/>
    </location>
</feature>
<dbReference type="InterPro" id="IPR007111">
    <property type="entry name" value="NACHT_NTPase"/>
</dbReference>
<dbReference type="Proteomes" id="UP000650533">
    <property type="component" value="Chromosome 2"/>
</dbReference>
<organism evidence="6 7">
    <name type="scientific">Rhizoctonia solani</name>
    <dbReference type="NCBI Taxonomy" id="456999"/>
    <lineage>
        <taxon>Eukaryota</taxon>
        <taxon>Fungi</taxon>
        <taxon>Dikarya</taxon>
        <taxon>Basidiomycota</taxon>
        <taxon>Agaricomycotina</taxon>
        <taxon>Agaricomycetes</taxon>
        <taxon>Cantharellales</taxon>
        <taxon>Ceratobasidiaceae</taxon>
        <taxon>Rhizoctonia</taxon>
    </lineage>
</organism>
<evidence type="ECO:0000256" key="1">
    <source>
        <dbReference type="ARBA" id="ARBA00022574"/>
    </source>
</evidence>
<dbReference type="SUPFAM" id="SSF50978">
    <property type="entry name" value="WD40 repeat-like"/>
    <property type="match status" value="2"/>
</dbReference>
<dbReference type="Gene3D" id="3.40.50.300">
    <property type="entry name" value="P-loop containing nucleotide triphosphate hydrolases"/>
    <property type="match status" value="1"/>
</dbReference>
<feature type="repeat" description="WD" evidence="3">
    <location>
        <begin position="1717"/>
        <end position="1749"/>
    </location>
</feature>
<dbReference type="PRINTS" id="PR00320">
    <property type="entry name" value="GPROTEINBRPT"/>
</dbReference>
<accession>A0A8H8NRE1</accession>
<dbReference type="SUPFAM" id="SSF52540">
    <property type="entry name" value="P-loop containing nucleoside triphosphate hydrolases"/>
    <property type="match status" value="1"/>
</dbReference>
<evidence type="ECO:0000259" key="5">
    <source>
        <dbReference type="PROSITE" id="PS50837"/>
    </source>
</evidence>
<feature type="repeat" description="WD" evidence="3">
    <location>
        <begin position="1586"/>
        <end position="1627"/>
    </location>
</feature>
<evidence type="ECO:0000256" key="2">
    <source>
        <dbReference type="ARBA" id="ARBA00022737"/>
    </source>
</evidence>
<dbReference type="Gene3D" id="2.130.10.10">
    <property type="entry name" value="YVTN repeat-like/Quinoprotein amine dehydrogenase"/>
    <property type="match status" value="4"/>
</dbReference>
<feature type="repeat" description="WD" evidence="3">
    <location>
        <begin position="1674"/>
        <end position="1715"/>
    </location>
</feature>
<feature type="domain" description="NACHT" evidence="5">
    <location>
        <begin position="620"/>
        <end position="765"/>
    </location>
</feature>
<feature type="repeat" description="WD" evidence="3">
    <location>
        <begin position="1369"/>
        <end position="1405"/>
    </location>
</feature>
<proteinExistence type="predicted"/>
<dbReference type="CDD" id="cd00200">
    <property type="entry name" value="WD40"/>
    <property type="match status" value="2"/>
</dbReference>
<dbReference type="PROSITE" id="PS50837">
    <property type="entry name" value="NACHT"/>
    <property type="match status" value="1"/>
</dbReference>
<gene>
    <name evidence="6" type="ORF">RhiXN_05360</name>
</gene>
<dbReference type="Pfam" id="PF00400">
    <property type="entry name" value="WD40"/>
    <property type="match status" value="14"/>
</dbReference>
<dbReference type="PROSITE" id="PS50294">
    <property type="entry name" value="WD_REPEATS_REGION"/>
    <property type="match status" value="11"/>
</dbReference>
<dbReference type="SMART" id="SM00320">
    <property type="entry name" value="WD40"/>
    <property type="match status" value="14"/>
</dbReference>
<feature type="repeat" description="WD" evidence="3">
    <location>
        <begin position="1542"/>
        <end position="1583"/>
    </location>
</feature>
<feature type="repeat" description="WD" evidence="3">
    <location>
        <begin position="1326"/>
        <end position="1367"/>
    </location>
</feature>